<reference evidence="2" key="1">
    <citation type="submission" date="2025-08" db="UniProtKB">
        <authorList>
            <consortium name="Ensembl"/>
        </authorList>
    </citation>
    <scope>IDENTIFICATION</scope>
</reference>
<organism evidence="2 3">
    <name type="scientific">Poecilia mexicana</name>
    <dbReference type="NCBI Taxonomy" id="48701"/>
    <lineage>
        <taxon>Eukaryota</taxon>
        <taxon>Metazoa</taxon>
        <taxon>Chordata</taxon>
        <taxon>Craniata</taxon>
        <taxon>Vertebrata</taxon>
        <taxon>Euteleostomi</taxon>
        <taxon>Actinopterygii</taxon>
        <taxon>Neopterygii</taxon>
        <taxon>Teleostei</taxon>
        <taxon>Neoteleostei</taxon>
        <taxon>Acanthomorphata</taxon>
        <taxon>Ovalentaria</taxon>
        <taxon>Atherinomorphae</taxon>
        <taxon>Cyprinodontiformes</taxon>
        <taxon>Poeciliidae</taxon>
        <taxon>Poeciliinae</taxon>
        <taxon>Poecilia</taxon>
    </lineage>
</organism>
<sequence length="105" mass="12063">GFAQSLCLIRRFLRVLDGQAAAQHLQEHLERVEHGAEVEEGVGHQVEPRIDPEIRQRPGRLRDGRRHQAPQLVRKPAERQRADDQTCRGRQHVNMATRQHGNQAT</sequence>
<reference evidence="2" key="2">
    <citation type="submission" date="2025-09" db="UniProtKB">
        <authorList>
            <consortium name="Ensembl"/>
        </authorList>
    </citation>
    <scope>IDENTIFICATION</scope>
</reference>
<feature type="compositionally biased region" description="Basic and acidic residues" evidence="1">
    <location>
        <begin position="46"/>
        <end position="62"/>
    </location>
</feature>
<feature type="compositionally biased region" description="Basic and acidic residues" evidence="1">
    <location>
        <begin position="75"/>
        <end position="87"/>
    </location>
</feature>
<keyword evidence="3" id="KW-1185">Reference proteome</keyword>
<dbReference type="AlphaFoldDB" id="A0A3B3WUG1"/>
<feature type="region of interest" description="Disordered" evidence="1">
    <location>
        <begin position="35"/>
        <end position="105"/>
    </location>
</feature>
<proteinExistence type="predicted"/>
<name>A0A3B3WUG1_9TELE</name>
<evidence type="ECO:0000256" key="1">
    <source>
        <dbReference type="SAM" id="MobiDB-lite"/>
    </source>
</evidence>
<evidence type="ECO:0000313" key="3">
    <source>
        <dbReference type="Proteomes" id="UP000261480"/>
    </source>
</evidence>
<dbReference type="Proteomes" id="UP000261480">
    <property type="component" value="Unplaced"/>
</dbReference>
<protein>
    <submittedName>
        <fullName evidence="2">Uncharacterized protein</fullName>
    </submittedName>
</protein>
<dbReference type="Ensembl" id="ENSPMET00000005867.1">
    <property type="protein sequence ID" value="ENSPMEP00000006408.1"/>
    <property type="gene ID" value="ENSPMEG00000007911.1"/>
</dbReference>
<feature type="compositionally biased region" description="Polar residues" evidence="1">
    <location>
        <begin position="94"/>
        <end position="105"/>
    </location>
</feature>
<evidence type="ECO:0000313" key="2">
    <source>
        <dbReference type="Ensembl" id="ENSPMEP00000006408.1"/>
    </source>
</evidence>
<accession>A0A3B3WUG1</accession>